<proteinExistence type="predicted"/>
<feature type="region of interest" description="Disordered" evidence="3">
    <location>
        <begin position="1"/>
        <end position="23"/>
    </location>
</feature>
<keyword evidence="6" id="KW-1185">Reference proteome</keyword>
<feature type="region of interest" description="Disordered" evidence="3">
    <location>
        <begin position="95"/>
        <end position="150"/>
    </location>
</feature>
<evidence type="ECO:0000313" key="6">
    <source>
        <dbReference type="Proteomes" id="UP001187471"/>
    </source>
</evidence>
<evidence type="ECO:0000313" key="5">
    <source>
        <dbReference type="EMBL" id="KAK2981739.1"/>
    </source>
</evidence>
<feature type="compositionally biased region" description="Acidic residues" evidence="3">
    <location>
        <begin position="109"/>
        <end position="133"/>
    </location>
</feature>
<dbReference type="InterPro" id="IPR004087">
    <property type="entry name" value="KH_dom"/>
</dbReference>
<evidence type="ECO:0000259" key="4">
    <source>
        <dbReference type="SMART" id="SM00322"/>
    </source>
</evidence>
<feature type="region of interest" description="Disordered" evidence="3">
    <location>
        <begin position="254"/>
        <end position="305"/>
    </location>
</feature>
<sequence>MSIQLTPSKRPYDRGLTEPNGKGKWQKLSAYSSQNTSLDIPPGTTVFRLLCAASKTGSVIGKGGTIISQIRQETGAKVRVEETVPGCDERVIIIVGSDRENGVGSEQSKDDDEETNATVEVDDATEKGEDDEDKQSVPLEDSQAEKGSSSVQKALLLVFERMVEGESEMDGGDEEGDKPSTTVVRLLVLSSQVGSLLGKGGSVIKQMASESGAQIRILPRDKLPACASSSDELVQMSGGVDAVRKALQSVSQQILENPSRDNDSLSDNPSGPSSQSLGHPSSRLEAFPPPNYHFQGAPYAAGPRNESGIPGRMNLSQDILIFRLLCPDEKVGGVIGKGGTIVKALQHESGCEIKVLDPVPGSEDRIIVISGPAHPDDRISAAQDAVLRVQSRIVRATPESKEKTVIAKVVVSSSQIGCLLGKGGSIIAEMRKSTGAYIRILGKDQFPKCVSEMEEVIQINGELETVQDALLQITARLRNHFFRDAFPSINSNPAFPDQLPPFPPYMGRRELSPPGMYSSLGPSFHKFDAHPPHGGFHPHDDRPPFLHNIHRPGFPPHISERMPSSSPWGPQGLNEGGGPIGFPDYAGVPQRRIGGFGGGSHPAIITNTTVEVVIPRSVVPAIYGEDGGCLRQIREISDAKITITDPQPGAKETVIIISGTPEQTHAAQSLIQAFVISETGAP</sequence>
<feature type="domain" description="K Homology" evidence="4">
    <location>
        <begin position="606"/>
        <end position="676"/>
    </location>
</feature>
<gene>
    <name evidence="5" type="ORF">RJ640_005991</name>
</gene>
<feature type="domain" description="K Homology" evidence="4">
    <location>
        <begin position="180"/>
        <end position="255"/>
    </location>
</feature>
<dbReference type="CDD" id="cd22459">
    <property type="entry name" value="KH-I_PEPPER_rpt1_like"/>
    <property type="match status" value="1"/>
</dbReference>
<dbReference type="InterPro" id="IPR004088">
    <property type="entry name" value="KH_dom_type_1"/>
</dbReference>
<name>A0AA88R2Q9_9ASTE</name>
<evidence type="ECO:0000256" key="3">
    <source>
        <dbReference type="SAM" id="MobiDB-lite"/>
    </source>
</evidence>
<dbReference type="InterPro" id="IPR036612">
    <property type="entry name" value="KH_dom_type_1_sf"/>
</dbReference>
<evidence type="ECO:0000256" key="1">
    <source>
        <dbReference type="ARBA" id="ARBA00022737"/>
    </source>
</evidence>
<reference evidence="5" key="1">
    <citation type="submission" date="2022-12" db="EMBL/GenBank/DDBJ databases">
        <title>Draft genome assemblies for two species of Escallonia (Escalloniales).</title>
        <authorList>
            <person name="Chanderbali A."/>
            <person name="Dervinis C."/>
            <person name="Anghel I."/>
            <person name="Soltis D."/>
            <person name="Soltis P."/>
            <person name="Zapata F."/>
        </authorList>
    </citation>
    <scope>NUCLEOTIDE SEQUENCE</scope>
    <source>
        <strain evidence="5">UCBG92.1500</strain>
        <tissue evidence="5">Leaf</tissue>
    </source>
</reference>
<dbReference type="GO" id="GO:0003723">
    <property type="term" value="F:RNA binding"/>
    <property type="evidence" value="ECO:0007669"/>
    <property type="project" value="UniProtKB-UniRule"/>
</dbReference>
<keyword evidence="1" id="KW-0677">Repeat</keyword>
<dbReference type="PANTHER" id="PTHR10288">
    <property type="entry name" value="KH DOMAIN CONTAINING RNA BINDING PROTEIN"/>
    <property type="match status" value="1"/>
</dbReference>
<dbReference type="Pfam" id="PF00013">
    <property type="entry name" value="KH_1"/>
    <property type="match status" value="5"/>
</dbReference>
<feature type="domain" description="K Homology" evidence="4">
    <location>
        <begin position="318"/>
        <end position="391"/>
    </location>
</feature>
<dbReference type="CDD" id="cd22460">
    <property type="entry name" value="KH-I_PEPPER_rpt2_like"/>
    <property type="match status" value="2"/>
</dbReference>
<protein>
    <recommendedName>
        <fullName evidence="4">K Homology domain-containing protein</fullName>
    </recommendedName>
</protein>
<evidence type="ECO:0000256" key="2">
    <source>
        <dbReference type="PROSITE-ProRule" id="PRU00117"/>
    </source>
</evidence>
<dbReference type="SMART" id="SM00322">
    <property type="entry name" value="KH"/>
    <property type="match status" value="5"/>
</dbReference>
<keyword evidence="2" id="KW-0694">RNA-binding</keyword>
<feature type="domain" description="K Homology" evidence="4">
    <location>
        <begin position="403"/>
        <end position="478"/>
    </location>
</feature>
<dbReference type="PROSITE" id="PS50084">
    <property type="entry name" value="KH_TYPE_1"/>
    <property type="match status" value="5"/>
</dbReference>
<feature type="domain" description="K Homology" evidence="4">
    <location>
        <begin position="43"/>
        <end position="120"/>
    </location>
</feature>
<accession>A0AA88R2Q9</accession>
<dbReference type="Proteomes" id="UP001187471">
    <property type="component" value="Unassembled WGS sequence"/>
</dbReference>
<dbReference type="SUPFAM" id="SSF54791">
    <property type="entry name" value="Eukaryotic type KH-domain (KH-domain type I)"/>
    <property type="match status" value="5"/>
</dbReference>
<dbReference type="AlphaFoldDB" id="A0AA88R2Q9"/>
<dbReference type="EMBL" id="JAVXUO010001489">
    <property type="protein sequence ID" value="KAK2981739.1"/>
    <property type="molecule type" value="Genomic_DNA"/>
</dbReference>
<organism evidence="5 6">
    <name type="scientific">Escallonia rubra</name>
    <dbReference type="NCBI Taxonomy" id="112253"/>
    <lineage>
        <taxon>Eukaryota</taxon>
        <taxon>Viridiplantae</taxon>
        <taxon>Streptophyta</taxon>
        <taxon>Embryophyta</taxon>
        <taxon>Tracheophyta</taxon>
        <taxon>Spermatophyta</taxon>
        <taxon>Magnoliopsida</taxon>
        <taxon>eudicotyledons</taxon>
        <taxon>Gunneridae</taxon>
        <taxon>Pentapetalae</taxon>
        <taxon>asterids</taxon>
        <taxon>campanulids</taxon>
        <taxon>Escalloniales</taxon>
        <taxon>Escalloniaceae</taxon>
        <taxon>Escallonia</taxon>
    </lineage>
</organism>
<dbReference type="Gene3D" id="3.30.1370.10">
    <property type="entry name" value="K Homology domain, type 1"/>
    <property type="match status" value="4"/>
</dbReference>
<comment type="caution">
    <text evidence="5">The sequence shown here is derived from an EMBL/GenBank/DDBJ whole genome shotgun (WGS) entry which is preliminary data.</text>
</comment>
<feature type="compositionally biased region" description="Polar residues" evidence="3">
    <location>
        <begin position="265"/>
        <end position="279"/>
    </location>
</feature>
<dbReference type="Gene3D" id="3.30.310.210">
    <property type="match status" value="1"/>
</dbReference>